<proteinExistence type="predicted"/>
<gene>
    <name evidence="1" type="ORF">CHT98_32895</name>
</gene>
<protein>
    <submittedName>
        <fullName evidence="1">ATPase</fullName>
    </submittedName>
</protein>
<evidence type="ECO:0000313" key="2">
    <source>
        <dbReference type="Proteomes" id="UP000215367"/>
    </source>
</evidence>
<dbReference type="Proteomes" id="UP000215367">
    <property type="component" value="Unassembled WGS sequence"/>
</dbReference>
<geneLocation type="plasmid" evidence="1">
    <name>unnamed</name>
</geneLocation>
<name>A0A235H3R1_AZOBR</name>
<reference evidence="1 2" key="1">
    <citation type="submission" date="2017-07" db="EMBL/GenBank/DDBJ databases">
        <title>Whole genome sequence of Azospirillum brasilense 2A1, a potential biofertilizer strain.</title>
        <authorList>
            <person name="Fontana C.A."/>
            <person name="Toffoli L.M."/>
            <person name="Salazar S.M."/>
            <person name="Puglisi E."/>
            <person name="Pedraza R."/>
            <person name="Bassi D."/>
            <person name="Cocconcelli P.S."/>
        </authorList>
    </citation>
    <scope>NUCLEOTIDE SEQUENCE [LARGE SCALE GENOMIC DNA]</scope>
    <source>
        <strain evidence="1 2">2A1</strain>
        <plasmid evidence="1">unnamed</plasmid>
    </source>
</reference>
<sequence>MPQPVQLTESRLRHELARVAAWYKVNKKGEEVPAHPPLPVVQDILARPDLDLPILSGIVTAPIFGGDGSLHTKAGYHGASRLYYAPAEGFAVPPVSTHPTDAELAQARALIVDELFADFPFTGEPERAHAVALLLLPFVRPLIDGATPLHLVEKPSPGTGATLLIDSIATIATGFGASIMTEGGREDEWGKLITAKLRASAQL</sequence>
<comment type="caution">
    <text evidence="1">The sequence shown here is derived from an EMBL/GenBank/DDBJ whole genome shotgun (WGS) entry which is preliminary data.</text>
</comment>
<keyword evidence="1" id="KW-0614">Plasmid</keyword>
<dbReference type="EMBL" id="NOWT01000075">
    <property type="protein sequence ID" value="OYD80113.1"/>
    <property type="molecule type" value="Genomic_DNA"/>
</dbReference>
<feature type="non-terminal residue" evidence="1">
    <location>
        <position position="203"/>
    </location>
</feature>
<accession>A0A235H3R1</accession>
<dbReference type="AlphaFoldDB" id="A0A235H3R1"/>
<evidence type="ECO:0000313" key="1">
    <source>
        <dbReference type="EMBL" id="OYD80113.1"/>
    </source>
</evidence>
<organism evidence="1 2">
    <name type="scientific">Azospirillum brasilense</name>
    <dbReference type="NCBI Taxonomy" id="192"/>
    <lineage>
        <taxon>Bacteria</taxon>
        <taxon>Pseudomonadati</taxon>
        <taxon>Pseudomonadota</taxon>
        <taxon>Alphaproteobacteria</taxon>
        <taxon>Rhodospirillales</taxon>
        <taxon>Azospirillaceae</taxon>
        <taxon>Azospirillum</taxon>
    </lineage>
</organism>